<protein>
    <submittedName>
        <fullName evidence="1">Uncharacterized protein</fullName>
    </submittedName>
</protein>
<evidence type="ECO:0000313" key="1">
    <source>
        <dbReference type="EMBL" id="MBA0683024.1"/>
    </source>
</evidence>
<keyword evidence="2" id="KW-1185">Reference proteome</keyword>
<proteinExistence type="predicted"/>
<dbReference type="EMBL" id="JABFAA010000005">
    <property type="protein sequence ID" value="MBA0683024.1"/>
    <property type="molecule type" value="Genomic_DNA"/>
</dbReference>
<dbReference type="AlphaFoldDB" id="A0A7J8X7W9"/>
<reference evidence="1 2" key="1">
    <citation type="journal article" date="2019" name="Genome Biol. Evol.">
        <title>Insights into the evolution of the New World diploid cottons (Gossypium, subgenus Houzingenia) based on genome sequencing.</title>
        <authorList>
            <person name="Grover C.E."/>
            <person name="Arick M.A. 2nd"/>
            <person name="Thrash A."/>
            <person name="Conover J.L."/>
            <person name="Sanders W.S."/>
            <person name="Peterson D.G."/>
            <person name="Frelichowski J.E."/>
            <person name="Scheffler J.A."/>
            <person name="Scheffler B.E."/>
            <person name="Wendel J.F."/>
        </authorList>
    </citation>
    <scope>NUCLEOTIDE SEQUENCE [LARGE SCALE GENOMIC DNA]</scope>
    <source>
        <strain evidence="1">185</strain>
        <tissue evidence="1">Leaf</tissue>
    </source>
</reference>
<sequence length="135" mass="15005">MVKPMLEETITELCSEMLPGVDCLKVADLGCSAGPNALLVVSEIIDTIDETCRRLKHPPPCLQAFLNDLPGNDFNAIFKYLLPSFYDRLEIEKGNKFAINKCFVAGVAGSFYGMLFPPNSLHFVHSSYAIMWISK</sequence>
<dbReference type="Gene3D" id="3.40.50.150">
    <property type="entry name" value="Vaccinia Virus protein VP39"/>
    <property type="match status" value="1"/>
</dbReference>
<comment type="caution">
    <text evidence="1">The sequence shown here is derived from an EMBL/GenBank/DDBJ whole genome shotgun (WGS) entry which is preliminary data.</text>
</comment>
<gene>
    <name evidence="1" type="ORF">Goari_024703</name>
</gene>
<dbReference type="PANTHER" id="PTHR31009">
    <property type="entry name" value="S-ADENOSYL-L-METHIONINE:CARBOXYL METHYLTRANSFERASE FAMILY PROTEIN"/>
    <property type="match status" value="1"/>
</dbReference>
<dbReference type="GO" id="GO:0008168">
    <property type="term" value="F:methyltransferase activity"/>
    <property type="evidence" value="ECO:0007669"/>
    <property type="project" value="InterPro"/>
</dbReference>
<dbReference type="Proteomes" id="UP000593577">
    <property type="component" value="Unassembled WGS sequence"/>
</dbReference>
<dbReference type="InterPro" id="IPR029063">
    <property type="entry name" value="SAM-dependent_MTases_sf"/>
</dbReference>
<dbReference type="Pfam" id="PF03492">
    <property type="entry name" value="Methyltransf_7"/>
    <property type="match status" value="1"/>
</dbReference>
<accession>A0A7J8X7W9</accession>
<organism evidence="1 2">
    <name type="scientific">Gossypium aridum</name>
    <name type="common">American cotton</name>
    <name type="synonym">Erioxylum aridum</name>
    <dbReference type="NCBI Taxonomy" id="34290"/>
    <lineage>
        <taxon>Eukaryota</taxon>
        <taxon>Viridiplantae</taxon>
        <taxon>Streptophyta</taxon>
        <taxon>Embryophyta</taxon>
        <taxon>Tracheophyta</taxon>
        <taxon>Spermatophyta</taxon>
        <taxon>Magnoliopsida</taxon>
        <taxon>eudicotyledons</taxon>
        <taxon>Gunneridae</taxon>
        <taxon>Pentapetalae</taxon>
        <taxon>rosids</taxon>
        <taxon>malvids</taxon>
        <taxon>Malvales</taxon>
        <taxon>Malvaceae</taxon>
        <taxon>Malvoideae</taxon>
        <taxon>Gossypium</taxon>
    </lineage>
</organism>
<dbReference type="SUPFAM" id="SSF53335">
    <property type="entry name" value="S-adenosyl-L-methionine-dependent methyltransferases"/>
    <property type="match status" value="1"/>
</dbReference>
<evidence type="ECO:0000313" key="2">
    <source>
        <dbReference type="Proteomes" id="UP000593577"/>
    </source>
</evidence>
<feature type="non-terminal residue" evidence="1">
    <location>
        <position position="135"/>
    </location>
</feature>
<name>A0A7J8X7W9_GOSAI</name>
<dbReference type="InterPro" id="IPR005299">
    <property type="entry name" value="MeTrfase_7"/>
</dbReference>